<comment type="subcellular location">
    <subcellularLocation>
        <location evidence="1">Membrane</location>
        <topology evidence="1">Multi-pass membrane protein</topology>
    </subcellularLocation>
</comment>
<keyword evidence="3 12" id="KW-0813">Transport</keyword>
<accession>A0A3Q0ISA1</accession>
<protein>
    <submittedName>
        <fullName evidence="15">Uncharacterized protein LOC113467262</fullName>
    </submittedName>
</protein>
<organism evidence="14 15">
    <name type="scientific">Diaphorina citri</name>
    <name type="common">Asian citrus psyllid</name>
    <dbReference type="NCBI Taxonomy" id="121845"/>
    <lineage>
        <taxon>Eukaryota</taxon>
        <taxon>Metazoa</taxon>
        <taxon>Ecdysozoa</taxon>
        <taxon>Arthropoda</taxon>
        <taxon>Hexapoda</taxon>
        <taxon>Insecta</taxon>
        <taxon>Pterygota</taxon>
        <taxon>Neoptera</taxon>
        <taxon>Paraneoptera</taxon>
        <taxon>Hemiptera</taxon>
        <taxon>Sternorrhyncha</taxon>
        <taxon>Psylloidea</taxon>
        <taxon>Psyllidae</taxon>
        <taxon>Diaphorininae</taxon>
        <taxon>Diaphorina</taxon>
    </lineage>
</organism>
<keyword evidence="6 13" id="KW-1133">Transmembrane helix</keyword>
<gene>
    <name evidence="15" type="primary">LOC113467262</name>
</gene>
<evidence type="ECO:0000256" key="5">
    <source>
        <dbReference type="ARBA" id="ARBA00022692"/>
    </source>
</evidence>
<evidence type="ECO:0000256" key="11">
    <source>
        <dbReference type="ARBA" id="ARBA00023303"/>
    </source>
</evidence>
<dbReference type="Pfam" id="PF00858">
    <property type="entry name" value="ASC"/>
    <property type="match status" value="1"/>
</dbReference>
<dbReference type="RefSeq" id="XP_026679147.1">
    <property type="nucleotide sequence ID" value="XM_026823346.1"/>
</dbReference>
<keyword evidence="10 12" id="KW-0739">Sodium transport</keyword>
<evidence type="ECO:0000256" key="13">
    <source>
        <dbReference type="SAM" id="Phobius"/>
    </source>
</evidence>
<keyword evidence="5 12" id="KW-0812">Transmembrane</keyword>
<dbReference type="Proteomes" id="UP000079169">
    <property type="component" value="Unplaced"/>
</dbReference>
<comment type="similarity">
    <text evidence="2 12">Belongs to the amiloride-sensitive sodium channel (TC 1.A.6) family.</text>
</comment>
<evidence type="ECO:0000256" key="4">
    <source>
        <dbReference type="ARBA" id="ARBA00022461"/>
    </source>
</evidence>
<name>A0A3Q0ISA1_DIACI</name>
<reference evidence="15" key="1">
    <citation type="submission" date="2025-08" db="UniProtKB">
        <authorList>
            <consortium name="RefSeq"/>
        </authorList>
    </citation>
    <scope>IDENTIFICATION</scope>
</reference>
<evidence type="ECO:0000313" key="15">
    <source>
        <dbReference type="RefSeq" id="XP_026679147.1"/>
    </source>
</evidence>
<evidence type="ECO:0000256" key="12">
    <source>
        <dbReference type="RuleBase" id="RU000679"/>
    </source>
</evidence>
<dbReference type="InterPro" id="IPR001873">
    <property type="entry name" value="ENaC"/>
</dbReference>
<keyword evidence="14" id="KW-1185">Reference proteome</keyword>
<dbReference type="Gene3D" id="2.60.470.10">
    <property type="entry name" value="Acid-sensing ion channels like domains"/>
    <property type="match status" value="1"/>
</dbReference>
<evidence type="ECO:0000256" key="8">
    <source>
        <dbReference type="ARBA" id="ARBA00023065"/>
    </source>
</evidence>
<dbReference type="STRING" id="121845.A0A3Q0ISA1"/>
<evidence type="ECO:0000256" key="1">
    <source>
        <dbReference type="ARBA" id="ARBA00004141"/>
    </source>
</evidence>
<dbReference type="GO" id="GO:0016020">
    <property type="term" value="C:membrane"/>
    <property type="evidence" value="ECO:0007669"/>
    <property type="project" value="UniProtKB-SubCell"/>
</dbReference>
<keyword evidence="7" id="KW-0915">Sodium</keyword>
<evidence type="ECO:0000313" key="14">
    <source>
        <dbReference type="Proteomes" id="UP000079169"/>
    </source>
</evidence>
<keyword evidence="11 12" id="KW-0407">Ion channel</keyword>
<feature type="transmembrane region" description="Helical" evidence="13">
    <location>
        <begin position="121"/>
        <end position="147"/>
    </location>
</feature>
<evidence type="ECO:0000256" key="7">
    <source>
        <dbReference type="ARBA" id="ARBA00023053"/>
    </source>
</evidence>
<keyword evidence="9 13" id="KW-0472">Membrane</keyword>
<evidence type="ECO:0000256" key="9">
    <source>
        <dbReference type="ARBA" id="ARBA00023136"/>
    </source>
</evidence>
<evidence type="ECO:0000256" key="2">
    <source>
        <dbReference type="ARBA" id="ARBA00007193"/>
    </source>
</evidence>
<keyword evidence="8 12" id="KW-0406">Ion transport</keyword>
<proteinExistence type="inferred from homology"/>
<keyword evidence="4 12" id="KW-0894">Sodium channel</keyword>
<sequence length="196" mass="22367">MTDFMIKVMPQCEELFLECHWIGKIFDCCELFQLQRSEEGFCYSFNSLTSVNNQHCMLTSEDLTNLRTHRYASSGITDECMLRRNSGAGSSTGLVVYVKKFDDTQRIPNANNVTGVQGVRVISFGGIAGLFLGFSILTLVELAYWSVKLIHYNISDRKNKRVHPTEKNLFHSNTSSSSMFQTQDDLDRYPTLPFVY</sequence>
<evidence type="ECO:0000256" key="6">
    <source>
        <dbReference type="ARBA" id="ARBA00022989"/>
    </source>
</evidence>
<evidence type="ECO:0000256" key="3">
    <source>
        <dbReference type="ARBA" id="ARBA00022448"/>
    </source>
</evidence>
<dbReference type="GeneID" id="113467262"/>
<dbReference type="PaxDb" id="121845-A0A3Q0ISA1"/>
<dbReference type="KEGG" id="dci:113467262"/>
<dbReference type="GO" id="GO:0005272">
    <property type="term" value="F:sodium channel activity"/>
    <property type="evidence" value="ECO:0007669"/>
    <property type="project" value="UniProtKB-KW"/>
</dbReference>
<dbReference type="AlphaFoldDB" id="A0A3Q0ISA1"/>
<evidence type="ECO:0000256" key="10">
    <source>
        <dbReference type="ARBA" id="ARBA00023201"/>
    </source>
</evidence>